<feature type="DNA-binding region" description="OmpR/PhoB-type" evidence="2">
    <location>
        <begin position="1"/>
        <end position="96"/>
    </location>
</feature>
<proteinExistence type="predicted"/>
<reference evidence="4 5" key="1">
    <citation type="journal article" date="2019" name="Emerg. Microbes Infect.">
        <title>Comprehensive subspecies identification of 175 nontuberculous mycobacteria species based on 7547 genomic profiles.</title>
        <authorList>
            <person name="Matsumoto Y."/>
            <person name="Kinjo T."/>
            <person name="Motooka D."/>
            <person name="Nabeya D."/>
            <person name="Jung N."/>
            <person name="Uechi K."/>
            <person name="Horii T."/>
            <person name="Iida T."/>
            <person name="Fujita J."/>
            <person name="Nakamura S."/>
        </authorList>
    </citation>
    <scope>NUCLEOTIDE SEQUENCE [LARGE SCALE GENOMIC DNA]</scope>
    <source>
        <strain evidence="4 5">JCM 12657</strain>
    </source>
</reference>
<dbReference type="PANTHER" id="PTHR35807">
    <property type="entry name" value="TRANSCRIPTIONAL REGULATOR REDD-RELATED"/>
    <property type="match status" value="1"/>
</dbReference>
<accession>A0A7I7LJ12</accession>
<keyword evidence="5" id="KW-1185">Reference proteome</keyword>
<dbReference type="InterPro" id="IPR016032">
    <property type="entry name" value="Sig_transdc_resp-reg_C-effctor"/>
</dbReference>
<feature type="domain" description="OmpR/PhoB-type" evidence="3">
    <location>
        <begin position="1"/>
        <end position="96"/>
    </location>
</feature>
<dbReference type="PANTHER" id="PTHR35807:SF1">
    <property type="entry name" value="TRANSCRIPTIONAL REGULATOR REDD"/>
    <property type="match status" value="1"/>
</dbReference>
<dbReference type="Pfam" id="PF00486">
    <property type="entry name" value="Trans_reg_C"/>
    <property type="match status" value="1"/>
</dbReference>
<dbReference type="SUPFAM" id="SSF46894">
    <property type="entry name" value="C-terminal effector domain of the bipartite response regulators"/>
    <property type="match status" value="1"/>
</dbReference>
<dbReference type="InterPro" id="IPR036388">
    <property type="entry name" value="WH-like_DNA-bd_sf"/>
</dbReference>
<dbReference type="KEGG" id="msho:MSHO_49750"/>
<dbReference type="AlphaFoldDB" id="A0A7I7LJ12"/>
<protein>
    <recommendedName>
        <fullName evidence="3">OmpR/PhoB-type domain-containing protein</fullName>
    </recommendedName>
</protein>
<dbReference type="InterPro" id="IPR001867">
    <property type="entry name" value="OmpR/PhoB-type_DNA-bd"/>
</dbReference>
<organism evidence="4 5">
    <name type="scientific">Mycobacterium shottsii</name>
    <dbReference type="NCBI Taxonomy" id="133549"/>
    <lineage>
        <taxon>Bacteria</taxon>
        <taxon>Bacillati</taxon>
        <taxon>Actinomycetota</taxon>
        <taxon>Actinomycetes</taxon>
        <taxon>Mycobacteriales</taxon>
        <taxon>Mycobacteriaceae</taxon>
        <taxon>Mycobacterium</taxon>
        <taxon>Mycobacterium ulcerans group</taxon>
    </lineage>
</organism>
<evidence type="ECO:0000259" key="3">
    <source>
        <dbReference type="PROSITE" id="PS51755"/>
    </source>
</evidence>
<evidence type="ECO:0000313" key="5">
    <source>
        <dbReference type="Proteomes" id="UP000467164"/>
    </source>
</evidence>
<gene>
    <name evidence="4" type="ORF">MSHO_49750</name>
</gene>
<dbReference type="Gene3D" id="1.10.10.10">
    <property type="entry name" value="Winged helix-like DNA-binding domain superfamily/Winged helix DNA-binding domain"/>
    <property type="match status" value="1"/>
</dbReference>
<dbReference type="EMBL" id="AP022572">
    <property type="protein sequence ID" value="BBX59630.1"/>
    <property type="molecule type" value="Genomic_DNA"/>
</dbReference>
<dbReference type="InterPro" id="IPR051677">
    <property type="entry name" value="AfsR-DnrI-RedD_regulator"/>
</dbReference>
<dbReference type="PROSITE" id="PS51755">
    <property type="entry name" value="OMPR_PHOB"/>
    <property type="match status" value="1"/>
</dbReference>
<dbReference type="SMART" id="SM00862">
    <property type="entry name" value="Trans_reg_C"/>
    <property type="match status" value="1"/>
</dbReference>
<evidence type="ECO:0000256" key="1">
    <source>
        <dbReference type="ARBA" id="ARBA00023125"/>
    </source>
</evidence>
<dbReference type="Proteomes" id="UP000467164">
    <property type="component" value="Chromosome"/>
</dbReference>
<dbReference type="GO" id="GO:0003677">
    <property type="term" value="F:DNA binding"/>
    <property type="evidence" value="ECO:0007669"/>
    <property type="project" value="UniProtKB-UniRule"/>
</dbReference>
<dbReference type="GO" id="GO:0006355">
    <property type="term" value="P:regulation of DNA-templated transcription"/>
    <property type="evidence" value="ECO:0007669"/>
    <property type="project" value="InterPro"/>
</dbReference>
<dbReference type="GO" id="GO:0000160">
    <property type="term" value="P:phosphorelay signal transduction system"/>
    <property type="evidence" value="ECO:0007669"/>
    <property type="project" value="InterPro"/>
</dbReference>
<sequence length="100" mass="10560">MLSFGVLGPLEMTIDGAAVPLSTPKQRAVLAALLINRNRPVAIDALIEAAWEQGAPAGARETLYAYVSKLRRLMAGAGIETRELLANMPPGYRLTVADGG</sequence>
<evidence type="ECO:0000256" key="2">
    <source>
        <dbReference type="PROSITE-ProRule" id="PRU01091"/>
    </source>
</evidence>
<keyword evidence="1 2" id="KW-0238">DNA-binding</keyword>
<evidence type="ECO:0000313" key="4">
    <source>
        <dbReference type="EMBL" id="BBX59630.1"/>
    </source>
</evidence>
<name>A0A7I7LJ12_9MYCO</name>
<dbReference type="FunFam" id="1.10.10.10:FF:000528">
    <property type="entry name" value="Transcriptional regulatory protein EmbR"/>
    <property type="match status" value="1"/>
</dbReference>